<dbReference type="PANTHER" id="PTHR24027:SF432">
    <property type="entry name" value="EGF-LIKE DOMAIN-CONTAINING PROTEIN"/>
    <property type="match status" value="1"/>
</dbReference>
<feature type="domain" description="Cadherin" evidence="23">
    <location>
        <begin position="138"/>
        <end position="242"/>
    </location>
</feature>
<dbReference type="GO" id="GO:0005509">
    <property type="term" value="F:calcium ion binding"/>
    <property type="evidence" value="ECO:0007669"/>
    <property type="project" value="UniProtKB-UniRule"/>
</dbReference>
<dbReference type="FunFam" id="2.60.40.60:FF:000204">
    <property type="entry name" value="Neural-cadherin"/>
    <property type="match status" value="1"/>
</dbReference>
<evidence type="ECO:0000256" key="6">
    <source>
        <dbReference type="ARBA" id="ARBA00022723"/>
    </source>
</evidence>
<dbReference type="FunFam" id="2.60.40.60:FF:000232">
    <property type="entry name" value="Neural-cadherin"/>
    <property type="match status" value="1"/>
</dbReference>
<feature type="domain" description="Laminin G" evidence="21">
    <location>
        <begin position="2373"/>
        <end position="2550"/>
    </location>
</feature>
<dbReference type="KEGG" id="char:105893959"/>
<dbReference type="InterPro" id="IPR015919">
    <property type="entry name" value="Cadherin-like_sf"/>
</dbReference>
<dbReference type="FunFam" id="2.10.25.10:FF:000562">
    <property type="entry name" value="Neural-cadherin"/>
    <property type="match status" value="1"/>
</dbReference>
<evidence type="ECO:0000256" key="1">
    <source>
        <dbReference type="ARBA" id="ARBA00004251"/>
    </source>
</evidence>
<dbReference type="FunFam" id="2.60.40.60:FF:000196">
    <property type="entry name" value="Si:dkey-22o22.2"/>
    <property type="match status" value="1"/>
</dbReference>
<feature type="transmembrane region" description="Helical" evidence="20">
    <location>
        <begin position="2649"/>
        <end position="2670"/>
    </location>
</feature>
<feature type="region of interest" description="Disordered" evidence="19">
    <location>
        <begin position="2876"/>
        <end position="2902"/>
    </location>
</feature>
<dbReference type="InterPro" id="IPR001881">
    <property type="entry name" value="EGF-like_Ca-bd_dom"/>
</dbReference>
<comment type="function">
    <text evidence="18">Cadherins are calcium-dependent cell adhesion proteins.</text>
</comment>
<dbReference type="InterPro" id="IPR020894">
    <property type="entry name" value="Cadherin_CS"/>
</dbReference>
<dbReference type="CDD" id="cd00054">
    <property type="entry name" value="EGF_CA"/>
    <property type="match status" value="3"/>
</dbReference>
<dbReference type="PROSITE" id="PS50025">
    <property type="entry name" value="LAM_G_DOMAIN"/>
    <property type="match status" value="2"/>
</dbReference>
<evidence type="ECO:0000259" key="22">
    <source>
        <dbReference type="PROSITE" id="PS50026"/>
    </source>
</evidence>
<organism evidence="24 25">
    <name type="scientific">Clupea harengus</name>
    <name type="common">Atlantic herring</name>
    <dbReference type="NCBI Taxonomy" id="7950"/>
    <lineage>
        <taxon>Eukaryota</taxon>
        <taxon>Metazoa</taxon>
        <taxon>Chordata</taxon>
        <taxon>Craniata</taxon>
        <taxon>Vertebrata</taxon>
        <taxon>Euteleostomi</taxon>
        <taxon>Actinopterygii</taxon>
        <taxon>Neopterygii</taxon>
        <taxon>Teleostei</taxon>
        <taxon>Clupei</taxon>
        <taxon>Clupeiformes</taxon>
        <taxon>Clupeoidei</taxon>
        <taxon>Clupeidae</taxon>
        <taxon>Clupea</taxon>
    </lineage>
</organism>
<dbReference type="FunFam" id="2.60.40.60:FF:000024">
    <property type="entry name" value="FAT atypical cadherin 3"/>
    <property type="match status" value="1"/>
</dbReference>
<dbReference type="GO" id="GO:0002009">
    <property type="term" value="P:morphogenesis of an epithelium"/>
    <property type="evidence" value="ECO:0007669"/>
    <property type="project" value="UniProtKB-ARBA"/>
</dbReference>
<dbReference type="CDD" id="cd11304">
    <property type="entry name" value="Cadherin_repeat"/>
    <property type="match status" value="17"/>
</dbReference>
<feature type="domain" description="EGF-like" evidence="22">
    <location>
        <begin position="2595"/>
        <end position="2632"/>
    </location>
</feature>
<feature type="domain" description="EGF-like" evidence="22">
    <location>
        <begin position="2331"/>
        <end position="2370"/>
    </location>
</feature>
<evidence type="ECO:0000313" key="24">
    <source>
        <dbReference type="Proteomes" id="UP000515152"/>
    </source>
</evidence>
<dbReference type="RefSeq" id="XP_031432819.1">
    <property type="nucleotide sequence ID" value="XM_031576959.1"/>
</dbReference>
<dbReference type="Proteomes" id="UP000515152">
    <property type="component" value="Chromosome 11"/>
</dbReference>
<dbReference type="Pfam" id="PF00008">
    <property type="entry name" value="EGF"/>
    <property type="match status" value="1"/>
</dbReference>
<evidence type="ECO:0000256" key="16">
    <source>
        <dbReference type="PROSITE-ProRule" id="PRU00076"/>
    </source>
</evidence>
<evidence type="ECO:0000256" key="17">
    <source>
        <dbReference type="RuleBase" id="RU003318"/>
    </source>
</evidence>
<dbReference type="InterPro" id="IPR039808">
    <property type="entry name" value="Cadherin"/>
</dbReference>
<feature type="domain" description="Cadherin" evidence="23">
    <location>
        <begin position="1719"/>
        <end position="1836"/>
    </location>
</feature>
<dbReference type="FunFam" id="2.60.120.200:FF:000215">
    <property type="entry name" value="Si:dkey-22o22.2"/>
    <property type="match status" value="1"/>
</dbReference>
<dbReference type="PROSITE" id="PS50026">
    <property type="entry name" value="EGF_3"/>
    <property type="match status" value="3"/>
</dbReference>
<dbReference type="FunFam" id="2.60.40.60:FF:000234">
    <property type="entry name" value="Si:dkey-22o22.2"/>
    <property type="match status" value="1"/>
</dbReference>
<feature type="domain" description="Cadherin" evidence="23">
    <location>
        <begin position="1506"/>
        <end position="1613"/>
    </location>
</feature>
<feature type="domain" description="Cadherin" evidence="23">
    <location>
        <begin position="956"/>
        <end position="1067"/>
    </location>
</feature>
<feature type="domain" description="Cadherin" evidence="23">
    <location>
        <begin position="1402"/>
        <end position="1505"/>
    </location>
</feature>
<evidence type="ECO:0000313" key="25">
    <source>
        <dbReference type="RefSeq" id="XP_031432819.1"/>
    </source>
</evidence>
<evidence type="ECO:0000256" key="19">
    <source>
        <dbReference type="SAM" id="MobiDB-lite"/>
    </source>
</evidence>
<dbReference type="Gene3D" id="4.10.900.10">
    <property type="entry name" value="TCF3-CBD (Catenin binding domain)"/>
    <property type="match status" value="1"/>
</dbReference>
<dbReference type="InterPro" id="IPR000233">
    <property type="entry name" value="Cadherin_Y-type_LIR"/>
</dbReference>
<sequence length="2902" mass="318378">MKTRRGNACILWTRGVFVVGIFVSFAIVKANPPIYYGQIVENAPADSVVRGILLPFGEKCQESDWTENPGTALHGTDVSDFRLVYHHGKGFSLLTTKTLDRELKPRYILSALVPGCFNSPLELEVEVLDANDNKPYFRNEFERIEVDELTPIGSEFTRIHALDSDAGRNAKVRYYVFPPNKYIHVIPKTGQVVLVNSLKSVNNITTRIYARDQGDVSLESEPLVLQIDVHRAFPSKVRKPRAVSEDLFYTVTVSEDVQIGDMIFTVPDQKFEKKWFEVISEADAPVQIERDSGRLYLAQRLKSTTEVVVKIQNMRGDAWYLCRLTLTLPSQSDLQWAMFPSPYLASVGPDASPSTLVYRLSAQRGDGSPATAQFGLVEGGEDCFEVDRSSGEVRTTGRPLSPSKEYVLWVEVLDPQGRRGPQASVSILAGYRPPQFTNLSYTVYVPESTAVGQSVAMVQAVSFQQKSLSYMLLVNPSNLFSINQETGALSLTRAVDYESGQHLHHLQARAAEPDTGLSSVAEVMVHITDENDCTPEFVHAIYSRDNIPESIPAGTSLLQVLARDCDTGVNAEISYFIQSSDFDITAQGVVCPTWGLDYERPNHMYEFLAVAVDKGTPPRTGTASIRIRMANVNDEAPVFSQAVYKTFLSEDAGPETLVAIVHAKDPDGDGVTYAITGGNEDSNFELDNQKGIIKLRRSPSPTLRGPQYVLNVTATDDNNAGGPLPLSSSAQVIVGINDINNNKPVFDECQNYSVSTWVLENLPPGTFVLRVHAHDADIGLNGDVKYGIMQRDGASSGFLIDPDTGVISTSVTFDRERQREYSLSVTATDQAQEPLIGICQITVVIADQNDNDPKFENSRYQYFLREDTPVGTSFLRAAAHDDDQGTNAAIAYSLSSQQPAYLQINPTTGWVYVSHPISQTSRITQKIIATDGGNRSSWVDLSVTITNVHNQPPQWEQPEYLVTIPENTVRDSKIVTIKATSPLGDPRVTYNLEEGQVPETNMPVRFYLKPNRGDGSASILVAEPLDYESTRFFILRVRAQNVAAVPLASFTTVYVNLTDVNDNVPFFMSSNYEATVPEGAEVGTSVAQVSASDLDSGLHGQVNYVILKDQSGDSQFFSINSYTGVIHTRATFDREQKGSYLIEVQSQDGSESARPGQHGQPNTDTAYVRVFVTDVNDNAPFFSQPVYEISVEEDKEVGFVVMTVTANDEDEGANAKLRYQLTAGNTMGTFDVEPEVGTLYIAQKLDYERVQRYELRLVASDGKWENQTTVVVNVINQNDEVPMFDHTEYYASITEELTNLPILALQVSATDPDQEADQSALRYSLHGQGAGSEFTIEELTGRIYVQKRLDREERSAWRFLVLATDENGAGLTGFADVLLEVRDINDNAPAFLCSADVCFVGSVPENSPADTSIMEMRATDLDDPKVGKNAVLTYRIVQNVRNEINLNLFSINPSTGTIYTVLRSLDREVEDRYLVVVEAVDGGSLSGTGTATILVSDVNDHAPAFTQQLYVASIPEELEVNSEVLVVAATDGDEGENAAVTFSIVSGDEERKFFVETDKANRRGILRLQKKIDFEKPHERAFNLTLKVEDADFYSLAHCVIQVEDSNDHAPVFFPQFYDAGAMFEDVPAGTIVAQVTALDLDSGQNGKFSYGIAPESDPYQQFVVDKSGWVVVADSLDREKVSQHRLMILATDMGKPALTGTAIVMVTVQDINDNGPEFESPYRPVIWENSATPQPVHMNDTSLLLHAVDRDSSPNGGPFSIRLLMLTEDATSFNLTDLRNGSALVTALRTFDREQQKQYLLPILMIDSGSPPMSSTSTLTVVIGDRNDHPHRPGHTEFIVYSYEGSLPTTVLGQVQSPDLDDWSEKVYQFEGQPPRLFNLNRNSGQLSIREGTPPGAYSLDVRVSDKTWPAVTSRAEVTVMDLKEEAVRNAGSLKLSNLTVEEFFQAGPGKESCYTRLRRVLAEVLQTQTECVHVFSVANGSSSSHDNPRQLNVWFAAHGSPYYKAEKLHGYVATHKGKLESALGVGISQVGVDECVYADCGLTGGCSSRVAFSDTPRVLSYGNTSLVSLSASSMAQCGCQARESLHLACASYPHNPCLNGGTCVDSELGYRCKCAPMFDGPECQQTKHSFHGHGYAWFPPIRPCFQSQISLEFITEAPNGLLLYNGPLAAPQPGDPEDFIALELKNGIPSLSVNHGSGTLTLQLQPRTAVTDRRWHRLDIVSDGKTVQLILDHCTGAAVNEVEGLGVEMLEMDQSACKTSAETPGSQRFLNVNQPLQVGGVKETHPHRRTHPHYKGFVGCVKNLVVDSQVYDLGNPAESVNSTPGCTLTDGVCLTTGGPSCGVHGRCLGEWGSFSCDCHPGFSGHKCEKGLPDWSFEPDSVLRYQLRGGGSPRSTHAELLLRTRASSGSLLSMTSRDANEYIVLEIADGHLSVRANLGDGAHSLRLIGQRVDGGQWLLVSLLRHDNLFTLRLERGGGSREVTAALGQRREIVVNPSSVLLGNGGTHGTRADFQGCMRDVRLNGHTLPLDGQSTEFSTVLERRGVTPGCHSDACSARPCQRPLYCVDLWRKHECRCPSGQVLVLDESSGLQRCAPSPCRGSTCRNGGTCMAQSTKSYQCRCADGFRGQWCEVGRAKAIYLASLSPSSILAISMCLLVFLAVLVAVTVWNQKGSRNKFRKHGVYHIPAEHESWEDIRENILNYNEEGGGEQDQNAYDITELKRPLCSSLSQSSSCTTAPLIKSSQGSQEEVHPSVVSAGGLAPHPSYASHVAAAIPHPHHHHHHQHHCPMDFRSYVSRIIWEADNDSMALPLDTYRVYCIEGQGEGASSVGSLSSLGSALADTNADADFSYESLRHWGPKFEGLTELYRRPELPLGTYREAVRSPTPTQGRGQGHGRQEQQL</sequence>
<feature type="domain" description="Cadherin" evidence="23">
    <location>
        <begin position="547"/>
        <end position="639"/>
    </location>
</feature>
<feature type="domain" description="Laminin G" evidence="21">
    <location>
        <begin position="2127"/>
        <end position="2328"/>
    </location>
</feature>
<dbReference type="InterPro" id="IPR013320">
    <property type="entry name" value="ConA-like_dom_sf"/>
</dbReference>
<dbReference type="GO" id="GO:0008013">
    <property type="term" value="F:beta-catenin binding"/>
    <property type="evidence" value="ECO:0007669"/>
    <property type="project" value="TreeGrafter"/>
</dbReference>
<dbReference type="Pfam" id="PF00028">
    <property type="entry name" value="Cadherin"/>
    <property type="match status" value="12"/>
</dbReference>
<feature type="domain" description="Cadherin" evidence="23">
    <location>
        <begin position="437"/>
        <end position="537"/>
    </location>
</feature>
<dbReference type="InterPro" id="IPR000742">
    <property type="entry name" value="EGF"/>
</dbReference>
<dbReference type="FunFam" id="2.60.40.60:FF:000119">
    <property type="entry name" value="neural-cadherin isoform X1"/>
    <property type="match status" value="1"/>
</dbReference>
<dbReference type="PROSITE" id="PS50268">
    <property type="entry name" value="CADHERIN_2"/>
    <property type="match status" value="15"/>
</dbReference>
<dbReference type="InterPro" id="IPR027397">
    <property type="entry name" value="Catenin-bd_sf"/>
</dbReference>
<dbReference type="PROSITE" id="PS00022">
    <property type="entry name" value="EGF_1"/>
    <property type="match status" value="3"/>
</dbReference>
<dbReference type="GO" id="GO:0045296">
    <property type="term" value="F:cadherin binding"/>
    <property type="evidence" value="ECO:0007669"/>
    <property type="project" value="TreeGrafter"/>
</dbReference>
<proteinExistence type="predicted"/>
<feature type="disulfide bond" evidence="16">
    <location>
        <begin position="2622"/>
        <end position="2631"/>
    </location>
</feature>
<evidence type="ECO:0000259" key="23">
    <source>
        <dbReference type="PROSITE" id="PS50268"/>
    </source>
</evidence>
<dbReference type="GO" id="GO:0016342">
    <property type="term" value="C:catenin complex"/>
    <property type="evidence" value="ECO:0007669"/>
    <property type="project" value="TreeGrafter"/>
</dbReference>
<evidence type="ECO:0000256" key="15">
    <source>
        <dbReference type="PROSITE-ProRule" id="PRU00043"/>
    </source>
</evidence>
<dbReference type="PROSITE" id="PS01186">
    <property type="entry name" value="EGF_2"/>
    <property type="match status" value="2"/>
</dbReference>
<evidence type="ECO:0000256" key="12">
    <source>
        <dbReference type="ARBA" id="ARBA00023136"/>
    </source>
</evidence>
<feature type="transmembrane region" description="Helical" evidence="20">
    <location>
        <begin position="9"/>
        <end position="28"/>
    </location>
</feature>
<feature type="domain" description="Cadherin" evidence="23">
    <location>
        <begin position="1625"/>
        <end position="1719"/>
    </location>
</feature>
<dbReference type="FunFam" id="2.60.120.200:FF:000040">
    <property type="entry name" value="neural-cadherin isoform X1"/>
    <property type="match status" value="1"/>
</dbReference>
<dbReference type="FunFam" id="2.60.40.60:FF:000230">
    <property type="entry name" value="Si:dkey-22o22.2"/>
    <property type="match status" value="1"/>
</dbReference>
<keyword evidence="6" id="KW-0479">Metal-binding</keyword>
<dbReference type="OrthoDB" id="6252479at2759"/>
<dbReference type="GO" id="GO:0045216">
    <property type="term" value="P:cell-cell junction organization"/>
    <property type="evidence" value="ECO:0007669"/>
    <property type="project" value="UniProtKB-ARBA"/>
</dbReference>
<evidence type="ECO:0000256" key="9">
    <source>
        <dbReference type="ARBA" id="ARBA00022837"/>
    </source>
</evidence>
<dbReference type="PANTHER" id="PTHR24027">
    <property type="entry name" value="CADHERIN-23"/>
    <property type="match status" value="1"/>
</dbReference>
<feature type="domain" description="Cadherin" evidence="23">
    <location>
        <begin position="1183"/>
        <end position="1284"/>
    </location>
</feature>
<dbReference type="SUPFAM" id="SSF57196">
    <property type="entry name" value="EGF/Laminin"/>
    <property type="match status" value="1"/>
</dbReference>
<dbReference type="SMART" id="SM00282">
    <property type="entry name" value="LamG"/>
    <property type="match status" value="2"/>
</dbReference>
<dbReference type="FunFam" id="2.60.40.60:FF:000125">
    <property type="entry name" value="Neural-cadherin"/>
    <property type="match status" value="1"/>
</dbReference>
<dbReference type="PROSITE" id="PS00010">
    <property type="entry name" value="ASX_HYDROXYL"/>
    <property type="match status" value="1"/>
</dbReference>
<dbReference type="PROSITE" id="PS00232">
    <property type="entry name" value="CADHERIN_1"/>
    <property type="match status" value="7"/>
</dbReference>
<keyword evidence="12 20" id="KW-0472">Membrane</keyword>
<dbReference type="FunFam" id="2.60.40.60:FF:000033">
    <property type="entry name" value="FAT atypical cadherin 1"/>
    <property type="match status" value="1"/>
</dbReference>
<dbReference type="InterPro" id="IPR001791">
    <property type="entry name" value="Laminin_G"/>
</dbReference>
<name>A0A6P8G105_CLUHA</name>
<dbReference type="FunFam" id="2.60.40.60:FF:000136">
    <property type="entry name" value="Neural-cadherin"/>
    <property type="match status" value="1"/>
</dbReference>
<dbReference type="InterPro" id="IPR056370">
    <property type="entry name" value="Shg-like_Ig-like"/>
</dbReference>
<dbReference type="FunFam" id="4.10.900.10:FF:000007">
    <property type="entry name" value="Cadherin 22"/>
    <property type="match status" value="1"/>
</dbReference>
<evidence type="ECO:0000256" key="18">
    <source>
        <dbReference type="RuleBase" id="RU004357"/>
    </source>
</evidence>
<dbReference type="GO" id="GO:0007409">
    <property type="term" value="P:axonogenesis"/>
    <property type="evidence" value="ECO:0007669"/>
    <property type="project" value="UniProtKB-ARBA"/>
</dbReference>
<keyword evidence="5 17" id="KW-0812">Transmembrane</keyword>
<protein>
    <submittedName>
        <fullName evidence="25">Neural-cadherin-like</fullName>
    </submittedName>
</protein>
<feature type="domain" description="Cadherin" evidence="23">
    <location>
        <begin position="1285"/>
        <end position="1391"/>
    </location>
</feature>
<reference evidence="25" key="1">
    <citation type="submission" date="2025-08" db="UniProtKB">
        <authorList>
            <consortium name="RefSeq"/>
        </authorList>
    </citation>
    <scope>IDENTIFICATION</scope>
</reference>
<dbReference type="Pfam" id="PF02210">
    <property type="entry name" value="Laminin_G_2"/>
    <property type="match status" value="2"/>
</dbReference>
<feature type="disulfide bond" evidence="16">
    <location>
        <begin position="2360"/>
        <end position="2369"/>
    </location>
</feature>
<keyword evidence="13 16" id="KW-1015">Disulfide bond</keyword>
<dbReference type="SMART" id="SM00181">
    <property type="entry name" value="EGF"/>
    <property type="match status" value="4"/>
</dbReference>
<dbReference type="FunFam" id="2.60.40.60:FF:000035">
    <property type="entry name" value="Protocadherin Fat 3"/>
    <property type="match status" value="1"/>
</dbReference>
<dbReference type="GeneID" id="105893959"/>
<dbReference type="Gene3D" id="2.60.120.200">
    <property type="match status" value="2"/>
</dbReference>
<dbReference type="SMART" id="SM00112">
    <property type="entry name" value="CA"/>
    <property type="match status" value="14"/>
</dbReference>
<comment type="subcellular location">
    <subcellularLocation>
        <location evidence="1 17">Cell membrane</location>
        <topology evidence="1 17">Single-pass type I membrane protein</topology>
    </subcellularLocation>
</comment>
<evidence type="ECO:0000256" key="2">
    <source>
        <dbReference type="ARBA" id="ARBA00022473"/>
    </source>
</evidence>
<keyword evidence="11 20" id="KW-1133">Transmembrane helix</keyword>
<dbReference type="FunFam" id="2.60.40.60:FF:000157">
    <property type="entry name" value="Neural-cadherin"/>
    <property type="match status" value="1"/>
</dbReference>
<feature type="disulfide bond" evidence="16">
    <location>
        <begin position="2116"/>
        <end position="2125"/>
    </location>
</feature>
<dbReference type="FunFam" id="2.60.40.60:FF:000299">
    <property type="entry name" value="Predicted protein"/>
    <property type="match status" value="1"/>
</dbReference>
<comment type="caution">
    <text evidence="16">Lacks conserved residue(s) required for the propagation of feature annotation.</text>
</comment>
<feature type="domain" description="Cadherin" evidence="23">
    <location>
        <begin position="758"/>
        <end position="855"/>
    </location>
</feature>
<dbReference type="InterPro" id="IPR000152">
    <property type="entry name" value="EGF-type_Asp/Asn_hydroxyl_site"/>
</dbReference>
<feature type="domain" description="Cadherin" evidence="23">
    <location>
        <begin position="856"/>
        <end position="955"/>
    </location>
</feature>
<evidence type="ECO:0000256" key="5">
    <source>
        <dbReference type="ARBA" id="ARBA00022692"/>
    </source>
</evidence>
<evidence type="ECO:0000256" key="3">
    <source>
        <dbReference type="ARBA" id="ARBA00022475"/>
    </source>
</evidence>
<evidence type="ECO:0000256" key="10">
    <source>
        <dbReference type="ARBA" id="ARBA00022889"/>
    </source>
</evidence>
<evidence type="ECO:0000256" key="14">
    <source>
        <dbReference type="ARBA" id="ARBA00023180"/>
    </source>
</evidence>
<keyword evidence="9 15" id="KW-0106">Calcium</keyword>
<dbReference type="Pfam" id="PF24811">
    <property type="entry name" value="Ig_Shg"/>
    <property type="match status" value="1"/>
</dbReference>
<dbReference type="Gene3D" id="2.60.40.60">
    <property type="entry name" value="Cadherins"/>
    <property type="match status" value="15"/>
</dbReference>
<feature type="domain" description="EGF-like" evidence="22">
    <location>
        <begin position="2087"/>
        <end position="2126"/>
    </location>
</feature>
<evidence type="ECO:0000256" key="20">
    <source>
        <dbReference type="SAM" id="Phobius"/>
    </source>
</evidence>
<keyword evidence="2" id="KW-0217">Developmental protein</keyword>
<evidence type="ECO:0000256" key="13">
    <source>
        <dbReference type="ARBA" id="ARBA00023157"/>
    </source>
</evidence>
<keyword evidence="3" id="KW-1003">Cell membrane</keyword>
<dbReference type="GO" id="GO:0007156">
    <property type="term" value="P:homophilic cell adhesion via plasma membrane adhesion molecules"/>
    <property type="evidence" value="ECO:0007669"/>
    <property type="project" value="InterPro"/>
</dbReference>
<keyword evidence="10 17" id="KW-0130">Cell adhesion</keyword>
<evidence type="ECO:0000256" key="11">
    <source>
        <dbReference type="ARBA" id="ARBA00022989"/>
    </source>
</evidence>
<dbReference type="PRINTS" id="PR00205">
    <property type="entry name" value="CADHERIN"/>
</dbReference>
<accession>A0A6P8G105</accession>
<dbReference type="SUPFAM" id="SSF49899">
    <property type="entry name" value="Concanavalin A-like lectins/glucanases"/>
    <property type="match status" value="2"/>
</dbReference>
<dbReference type="SMART" id="SM00179">
    <property type="entry name" value="EGF_CA"/>
    <property type="match status" value="4"/>
</dbReference>
<feature type="domain" description="Cadherin" evidence="23">
    <location>
        <begin position="1068"/>
        <end position="1182"/>
    </location>
</feature>
<dbReference type="Gene3D" id="2.10.25.10">
    <property type="entry name" value="Laminin"/>
    <property type="match status" value="3"/>
</dbReference>
<evidence type="ECO:0000259" key="21">
    <source>
        <dbReference type="PROSITE" id="PS50025"/>
    </source>
</evidence>
<dbReference type="CDD" id="cd00110">
    <property type="entry name" value="LamG"/>
    <property type="match status" value="2"/>
</dbReference>
<dbReference type="FunFam" id="2.60.40.60:FF:000224">
    <property type="entry name" value="Si:dkey-22o22.2"/>
    <property type="match status" value="1"/>
</dbReference>
<keyword evidence="14" id="KW-0325">Glycoprotein</keyword>
<feature type="domain" description="Cadherin" evidence="23">
    <location>
        <begin position="31"/>
        <end position="137"/>
    </location>
</feature>
<dbReference type="FunFam" id="2.10.25.10:FF:000659">
    <property type="entry name" value="Crumbs cell polarity complex component 2b"/>
    <property type="match status" value="1"/>
</dbReference>
<evidence type="ECO:0000256" key="4">
    <source>
        <dbReference type="ARBA" id="ARBA00022536"/>
    </source>
</evidence>
<dbReference type="SUPFAM" id="SSF49313">
    <property type="entry name" value="Cadherin-like"/>
    <property type="match status" value="16"/>
</dbReference>
<keyword evidence="24" id="KW-1185">Reference proteome</keyword>
<dbReference type="GO" id="GO:0016477">
    <property type="term" value="P:cell migration"/>
    <property type="evidence" value="ECO:0007669"/>
    <property type="project" value="TreeGrafter"/>
</dbReference>
<dbReference type="InterPro" id="IPR002126">
    <property type="entry name" value="Cadherin-like_dom"/>
</dbReference>
<keyword evidence="8" id="KW-0677">Repeat</keyword>
<evidence type="ECO:0000256" key="7">
    <source>
        <dbReference type="ARBA" id="ARBA00022729"/>
    </source>
</evidence>
<evidence type="ECO:0000256" key="8">
    <source>
        <dbReference type="ARBA" id="ARBA00022737"/>
    </source>
</evidence>
<feature type="domain" description="Cadherin" evidence="23">
    <location>
        <begin position="640"/>
        <end position="746"/>
    </location>
</feature>
<gene>
    <name evidence="25" type="primary">LOC105893959</name>
</gene>
<keyword evidence="7" id="KW-0732">Signal</keyword>
<keyword evidence="4 16" id="KW-0245">EGF-like domain</keyword>
<dbReference type="Pfam" id="PF01049">
    <property type="entry name" value="CADH_Y-type_LIR"/>
    <property type="match status" value="1"/>
</dbReference>